<name>A0ABY0HB22_9PEZI</name>
<dbReference type="EMBL" id="QJNS01000086">
    <property type="protein sequence ID" value="RYO88510.1"/>
    <property type="molecule type" value="Genomic_DNA"/>
</dbReference>
<dbReference type="PANTHER" id="PTHR39601:SF1">
    <property type="entry name" value="CHORIOGENIN HMINOR"/>
    <property type="match status" value="1"/>
</dbReference>
<accession>A0ABY0HB22</accession>
<organism evidence="2 3">
    <name type="scientific">Monosporascus cannonballus</name>
    <dbReference type="NCBI Taxonomy" id="155416"/>
    <lineage>
        <taxon>Eukaryota</taxon>
        <taxon>Fungi</taxon>
        <taxon>Dikarya</taxon>
        <taxon>Ascomycota</taxon>
        <taxon>Pezizomycotina</taxon>
        <taxon>Sordariomycetes</taxon>
        <taxon>Xylariomycetidae</taxon>
        <taxon>Xylariales</taxon>
        <taxon>Xylariales incertae sedis</taxon>
        <taxon>Monosporascus</taxon>
    </lineage>
</organism>
<feature type="region of interest" description="Disordered" evidence="1">
    <location>
        <begin position="241"/>
        <end position="280"/>
    </location>
</feature>
<feature type="compositionally biased region" description="Low complexity" evidence="1">
    <location>
        <begin position="395"/>
        <end position="408"/>
    </location>
</feature>
<dbReference type="PANTHER" id="PTHR39601">
    <property type="entry name" value="CHORIOGENIN HMINOR"/>
    <property type="match status" value="1"/>
</dbReference>
<evidence type="ECO:0000313" key="2">
    <source>
        <dbReference type="EMBL" id="RYO88510.1"/>
    </source>
</evidence>
<comment type="caution">
    <text evidence="2">The sequence shown here is derived from an EMBL/GenBank/DDBJ whole genome shotgun (WGS) entry which is preliminary data.</text>
</comment>
<evidence type="ECO:0000256" key="1">
    <source>
        <dbReference type="SAM" id="MobiDB-lite"/>
    </source>
</evidence>
<feature type="compositionally biased region" description="Polar residues" evidence="1">
    <location>
        <begin position="249"/>
        <end position="268"/>
    </location>
</feature>
<protein>
    <submittedName>
        <fullName evidence="2">Uncharacterized protein</fullName>
    </submittedName>
</protein>
<proteinExistence type="predicted"/>
<keyword evidence="3" id="KW-1185">Reference proteome</keyword>
<sequence>MIADFLQEELSEVHLGLCSGARAHLERFRTLLRRFYAAKLGYYLPPAMDSPATIFEEDLFRAMRGDFEALYEYLVDKNFDISQGTPFKATGGICTLQIIGSFDRRHKFRTLSRSLPLLPEVETNGQRRMTLLTKHLRTSCSQQTQMHMALLKATNKSEPRILDSELVKAYQQFEKDSVYSATKAEKPDNLGPVDARKVRWILIYSMYQALRRATEPPSEATDAKDVPCNLCTSAALLPPWKGDPPLGSIPQNQTHQISGNPSESSSDWDSGPPAPPTDLWKVRPDIDYFAITHPDNAEIANGSETTREIKGAGRRISLGRNLSLAPALRRSWIILTQQPQPAKKATQLAQGVAQGRLLYHESLVHGYGHGTNPVEAALEATLLPVKPHTIADTTSSSPSRFSDISSYSTLDRRGTGTPDSSIINDRLVTPQPDRCASWRNSVCESCRPSSSCAGVSPRLGDPSDDNAVLPVSPIDSKPRPYNLDPYAPLPLNIRNLASSWETPPPGYPTAWDYVEPTQQHQAIGMMNDHKPVWEQYADLSGLTEPILRSKPATPRKRWLTSNINSFSRL</sequence>
<reference evidence="2 3" key="1">
    <citation type="submission" date="2018-06" db="EMBL/GenBank/DDBJ databases">
        <title>Complete Genomes of Monosporascus.</title>
        <authorList>
            <person name="Robinson A.J."/>
            <person name="Natvig D.O."/>
        </authorList>
    </citation>
    <scope>NUCLEOTIDE SEQUENCE [LARGE SCALE GENOMIC DNA]</scope>
    <source>
        <strain evidence="2 3">CBS 609.92</strain>
    </source>
</reference>
<feature type="region of interest" description="Disordered" evidence="1">
    <location>
        <begin position="389"/>
        <end position="426"/>
    </location>
</feature>
<dbReference type="Proteomes" id="UP000294003">
    <property type="component" value="Unassembled WGS sequence"/>
</dbReference>
<evidence type="ECO:0000313" key="3">
    <source>
        <dbReference type="Proteomes" id="UP000294003"/>
    </source>
</evidence>
<gene>
    <name evidence="2" type="ORF">DL762_003716</name>
</gene>